<name>A0A3N4LA81_9PEZI</name>
<organism evidence="1 2">
    <name type="scientific">Terfezia boudieri ATCC MYA-4762</name>
    <dbReference type="NCBI Taxonomy" id="1051890"/>
    <lineage>
        <taxon>Eukaryota</taxon>
        <taxon>Fungi</taxon>
        <taxon>Dikarya</taxon>
        <taxon>Ascomycota</taxon>
        <taxon>Pezizomycotina</taxon>
        <taxon>Pezizomycetes</taxon>
        <taxon>Pezizales</taxon>
        <taxon>Pezizaceae</taxon>
        <taxon>Terfezia</taxon>
    </lineage>
</organism>
<evidence type="ECO:0000313" key="1">
    <source>
        <dbReference type="EMBL" id="RPB18648.1"/>
    </source>
</evidence>
<dbReference type="Gene3D" id="3.60.130.30">
    <property type="match status" value="1"/>
</dbReference>
<evidence type="ECO:0000313" key="2">
    <source>
        <dbReference type="Proteomes" id="UP000267821"/>
    </source>
</evidence>
<dbReference type="EMBL" id="ML121616">
    <property type="protein sequence ID" value="RPB18648.1"/>
    <property type="molecule type" value="Genomic_DNA"/>
</dbReference>
<evidence type="ECO:0008006" key="3">
    <source>
        <dbReference type="Google" id="ProtNLM"/>
    </source>
</evidence>
<protein>
    <recommendedName>
        <fullName evidence="3">Prolyl 4-hydroxylase alpha subunit Fe(2+) 2OG dioxygenase domain-containing protein</fullName>
    </recommendedName>
</protein>
<sequence>MCCWGRFTGGDLVIPALQQRFEFQPGDVVIFRSCLLEHYVTPFIGEQSSISFFSQNDVMGNFEPEDNIAL</sequence>
<keyword evidence="2" id="KW-1185">Reference proteome</keyword>
<proteinExistence type="predicted"/>
<gene>
    <name evidence="1" type="ORF">L211DRAFT_843381</name>
</gene>
<dbReference type="InParanoid" id="A0A3N4LA81"/>
<dbReference type="AlphaFoldDB" id="A0A3N4LA81"/>
<dbReference type="Proteomes" id="UP000267821">
    <property type="component" value="Unassembled WGS sequence"/>
</dbReference>
<reference evidence="1 2" key="1">
    <citation type="journal article" date="2018" name="Nat. Ecol. Evol.">
        <title>Pezizomycetes genomes reveal the molecular basis of ectomycorrhizal truffle lifestyle.</title>
        <authorList>
            <person name="Murat C."/>
            <person name="Payen T."/>
            <person name="Noel B."/>
            <person name="Kuo A."/>
            <person name="Morin E."/>
            <person name="Chen J."/>
            <person name="Kohler A."/>
            <person name="Krizsan K."/>
            <person name="Balestrini R."/>
            <person name="Da Silva C."/>
            <person name="Montanini B."/>
            <person name="Hainaut M."/>
            <person name="Levati E."/>
            <person name="Barry K.W."/>
            <person name="Belfiori B."/>
            <person name="Cichocki N."/>
            <person name="Clum A."/>
            <person name="Dockter R.B."/>
            <person name="Fauchery L."/>
            <person name="Guy J."/>
            <person name="Iotti M."/>
            <person name="Le Tacon F."/>
            <person name="Lindquist E.A."/>
            <person name="Lipzen A."/>
            <person name="Malagnac F."/>
            <person name="Mello A."/>
            <person name="Molinier V."/>
            <person name="Miyauchi S."/>
            <person name="Poulain J."/>
            <person name="Riccioni C."/>
            <person name="Rubini A."/>
            <person name="Sitrit Y."/>
            <person name="Splivallo R."/>
            <person name="Traeger S."/>
            <person name="Wang M."/>
            <person name="Zifcakova L."/>
            <person name="Wipf D."/>
            <person name="Zambonelli A."/>
            <person name="Paolocci F."/>
            <person name="Nowrousian M."/>
            <person name="Ottonello S."/>
            <person name="Baldrian P."/>
            <person name="Spatafora J.W."/>
            <person name="Henrissat B."/>
            <person name="Nagy L.G."/>
            <person name="Aury J.M."/>
            <person name="Wincker P."/>
            <person name="Grigoriev I.V."/>
            <person name="Bonfante P."/>
            <person name="Martin F.M."/>
        </authorList>
    </citation>
    <scope>NUCLEOTIDE SEQUENCE [LARGE SCALE GENOMIC DNA]</scope>
    <source>
        <strain evidence="1 2">ATCC MYA-4762</strain>
    </source>
</reference>
<dbReference type="OrthoDB" id="4638065at2759"/>
<accession>A0A3N4LA81</accession>